<proteinExistence type="predicted"/>
<organism evidence="2 3">
    <name type="scientific">Candidozyma haemuli</name>
    <dbReference type="NCBI Taxonomy" id="45357"/>
    <lineage>
        <taxon>Eukaryota</taxon>
        <taxon>Fungi</taxon>
        <taxon>Dikarya</taxon>
        <taxon>Ascomycota</taxon>
        <taxon>Saccharomycotina</taxon>
        <taxon>Pichiomycetes</taxon>
        <taxon>Metschnikowiaceae</taxon>
        <taxon>Candidozyma</taxon>
    </lineage>
</organism>
<accession>A0ABX8I3Q6</accession>
<feature type="transmembrane region" description="Helical" evidence="1">
    <location>
        <begin position="645"/>
        <end position="668"/>
    </location>
</feature>
<keyword evidence="1" id="KW-1133">Transmembrane helix</keyword>
<reference evidence="2 3" key="1">
    <citation type="submission" date="2021-06" db="EMBL/GenBank/DDBJ databases">
        <title>Candida outbreak in Lebanon.</title>
        <authorList>
            <person name="Finianos M."/>
        </authorList>
    </citation>
    <scope>NUCLEOTIDE SEQUENCE [LARGE SCALE GENOMIC DNA]</scope>
    <source>
        <strain evidence="2">CA3LBN</strain>
    </source>
</reference>
<gene>
    <name evidence="2" type="ORF">CA3LBN_002044</name>
</gene>
<sequence length="728" mass="83061">MQSLRSLLKPRSEDKVEKVNPQVKLDTVFSFKNLGSDHQKMLAEMERISEIEACSFSVNCLKINGEYHQVSELQLISSDFNSPERKVHIENARLANGVTTFGSGPDPTIPRVLFEVCRTFITYDWSRHELPMPALATCFFTTGIRKQYIPGPKFPMSHRLRGFGSEMNMESVSAIDEDMSIKLRAEFRPVPHFRQDLCHRIVLPGMRVSDFLSLDFRATGSVELDDSFEEPFIITDIRIELQEFTSTHNHEEVFQDVRTKMLLEGKPFESIMLSKRPSRISAKMYSCELPMVGPTFFTNDLTRSYGLKATFKLSHDKIGKVTSTAFVELNMAQEKSERIRDEDYELSRYYEDTDLSWDWPFTGVPSSKRDTQRLLASYSQTLAYYKTHLKRYMLSSYSKGRNTGMLFIVRLDRGAPLIPNSALVSYVKSCLNYSLSIWRNQVKASVVSTVTESPVPGGDASNSGKPFASNCLMLSEFMEISFTVAQSYDEASHDMPIDDMKISIEWIEMTLSEEKHSLEKEKTILLSYKSEKFPLIRWDGFKESVDGSPNARRFRLPREIIVGEIPLDVKSSLTEDEPQRLRKLIYNRHKPDSAMEDRVAQLEHEFMSHLNMFQSSYDKILADHFKILLCENHCKELHDATEDSAALIANMLSILLSLLTIPVAIYWAGGRRGKPAVFGSLTIAAAICSTIFQVEDELISMRTYIVSSTSEALLPFFIVLFATTFKNP</sequence>
<protein>
    <submittedName>
        <fullName evidence="2">Uncharacterized protein</fullName>
    </submittedName>
</protein>
<keyword evidence="3" id="KW-1185">Reference proteome</keyword>
<name>A0ABX8I3Q6_9ASCO</name>
<evidence type="ECO:0000313" key="3">
    <source>
        <dbReference type="Proteomes" id="UP000825434"/>
    </source>
</evidence>
<evidence type="ECO:0000313" key="2">
    <source>
        <dbReference type="EMBL" id="QWU87779.1"/>
    </source>
</evidence>
<keyword evidence="1" id="KW-0472">Membrane</keyword>
<dbReference type="EMBL" id="CP076662">
    <property type="protein sequence ID" value="QWU87779.1"/>
    <property type="molecule type" value="Genomic_DNA"/>
</dbReference>
<feature type="transmembrane region" description="Helical" evidence="1">
    <location>
        <begin position="675"/>
        <end position="692"/>
    </location>
</feature>
<dbReference type="Proteomes" id="UP000825434">
    <property type="component" value="Chromosome 2"/>
</dbReference>
<evidence type="ECO:0000256" key="1">
    <source>
        <dbReference type="SAM" id="Phobius"/>
    </source>
</evidence>
<keyword evidence="1" id="KW-0812">Transmembrane</keyword>
<feature type="transmembrane region" description="Helical" evidence="1">
    <location>
        <begin position="704"/>
        <end position="725"/>
    </location>
</feature>